<dbReference type="GO" id="GO:0005576">
    <property type="term" value="C:extracellular region"/>
    <property type="evidence" value="ECO:0007669"/>
    <property type="project" value="UniProtKB-SubCell"/>
</dbReference>
<evidence type="ECO:0000259" key="4">
    <source>
        <dbReference type="Pfam" id="PF00669"/>
    </source>
</evidence>
<dbReference type="InterPro" id="IPR046358">
    <property type="entry name" value="Flagellin_C"/>
</dbReference>
<evidence type="ECO:0000256" key="3">
    <source>
        <dbReference type="RuleBase" id="RU362073"/>
    </source>
</evidence>
<dbReference type="OrthoDB" id="9777798at2"/>
<keyword evidence="3" id="KW-0964">Secreted</keyword>
<evidence type="ECO:0000313" key="6">
    <source>
        <dbReference type="EMBL" id="CUS97748.1"/>
    </source>
</evidence>
<dbReference type="PANTHER" id="PTHR42792">
    <property type="entry name" value="FLAGELLIN"/>
    <property type="match status" value="1"/>
</dbReference>
<evidence type="ECO:0000256" key="1">
    <source>
        <dbReference type="ARBA" id="ARBA00005709"/>
    </source>
</evidence>
<accession>A0A0P1MPW2</accession>
<dbReference type="GO" id="GO:0005198">
    <property type="term" value="F:structural molecule activity"/>
    <property type="evidence" value="ECO:0007669"/>
    <property type="project" value="UniProtKB-UniRule"/>
</dbReference>
<sequence length="280" mass="29732">MAFSQGTRINTNIAAMNAYNALNDINRELGVHQLRLATGKKINSVADDPSGYTIAKKLQARSRGLAQAINNVGDAKNVLSIAEGGLQKINDLLVSIKEQVTRAVNGGLSDDELQAIATQVNDYLAEIDEIVKQTKFNGMQLLRGAGGGDWVSGKDFQVGSDTGDTLTVKFDITVDSSLVSSSAVATSDLTTGFITTVDTAIKTVTQQLQYVGSLINRLDVKEANLIVSMTNTDAAASRIFDADIAKEQVEVAKLMILQQTATAQLAQANAAPQGVLALFR</sequence>
<keyword evidence="2 3" id="KW-0975">Bacterial flagellum</keyword>
<evidence type="ECO:0000259" key="5">
    <source>
        <dbReference type="Pfam" id="PF00700"/>
    </source>
</evidence>
<dbReference type="InterPro" id="IPR042187">
    <property type="entry name" value="Flagellin_C_sub2"/>
</dbReference>
<proteinExistence type="inferred from homology"/>
<feature type="domain" description="Flagellin C-terminal" evidence="5">
    <location>
        <begin position="194"/>
        <end position="279"/>
    </location>
</feature>
<gene>
    <name evidence="6" type="ORF">JGI23_00352</name>
</gene>
<keyword evidence="6" id="KW-0282">Flagellum</keyword>
<dbReference type="EMBL" id="CZVW01000003">
    <property type="protein sequence ID" value="CUS97748.1"/>
    <property type="molecule type" value="Genomic_DNA"/>
</dbReference>
<keyword evidence="6" id="KW-0969">Cilium</keyword>
<dbReference type="Gene3D" id="6.10.10.10">
    <property type="entry name" value="Flagellar export chaperone, C-terminal domain"/>
    <property type="match status" value="1"/>
</dbReference>
<evidence type="ECO:0000256" key="2">
    <source>
        <dbReference type="ARBA" id="ARBA00023143"/>
    </source>
</evidence>
<comment type="function">
    <text evidence="3">Flagellin is the subunit protein which polymerizes to form the filaments of bacterial flagella.</text>
</comment>
<dbReference type="Proteomes" id="UP000199197">
    <property type="component" value="Unassembled WGS sequence"/>
</dbReference>
<dbReference type="InterPro" id="IPR001492">
    <property type="entry name" value="Flagellin"/>
</dbReference>
<reference evidence="7" key="1">
    <citation type="submission" date="2015-11" db="EMBL/GenBank/DDBJ databases">
        <authorList>
            <person name="Varghese N."/>
        </authorList>
    </citation>
    <scope>NUCLEOTIDE SEQUENCE [LARGE SCALE GENOMIC DNA]</scope>
    <source>
        <strain evidence="7">JGI-23</strain>
    </source>
</reference>
<dbReference type="InterPro" id="IPR001029">
    <property type="entry name" value="Flagellin_N"/>
</dbReference>
<keyword evidence="7" id="KW-1185">Reference proteome</keyword>
<feature type="domain" description="Flagellin N-terminal" evidence="4">
    <location>
        <begin position="9"/>
        <end position="144"/>
    </location>
</feature>
<dbReference type="RefSeq" id="WP_092347550.1">
    <property type="nucleotide sequence ID" value="NZ_CZVW01000003.1"/>
</dbReference>
<dbReference type="AlphaFoldDB" id="A0A0P1MPW2"/>
<dbReference type="PRINTS" id="PR00207">
    <property type="entry name" value="FLAGELLIN"/>
</dbReference>
<protein>
    <recommendedName>
        <fullName evidence="3">Flagellin</fullName>
    </recommendedName>
</protein>
<dbReference type="GO" id="GO:0009288">
    <property type="term" value="C:bacterial-type flagellum"/>
    <property type="evidence" value="ECO:0007669"/>
    <property type="project" value="UniProtKB-SubCell"/>
</dbReference>
<dbReference type="Pfam" id="PF00669">
    <property type="entry name" value="Flagellin_N"/>
    <property type="match status" value="1"/>
</dbReference>
<organism evidence="6 7">
    <name type="scientific">Candidatus Chryseopegocella kryptomonas</name>
    <dbReference type="NCBI Taxonomy" id="1633643"/>
    <lineage>
        <taxon>Bacteria</taxon>
        <taxon>Pseudomonadati</taxon>
        <taxon>Candidatus Kryptoniota</taxon>
        <taxon>Candidatus Chryseopegocella</taxon>
    </lineage>
</organism>
<dbReference type="SUPFAM" id="SSF64518">
    <property type="entry name" value="Phase 1 flagellin"/>
    <property type="match status" value="1"/>
</dbReference>
<dbReference type="Pfam" id="PF00700">
    <property type="entry name" value="Flagellin_C"/>
    <property type="match status" value="1"/>
</dbReference>
<evidence type="ECO:0000313" key="7">
    <source>
        <dbReference type="Proteomes" id="UP000199197"/>
    </source>
</evidence>
<comment type="similarity">
    <text evidence="1 3">Belongs to the bacterial flagellin family.</text>
</comment>
<comment type="subcellular location">
    <subcellularLocation>
        <location evidence="3">Secreted</location>
    </subcellularLocation>
    <subcellularLocation>
        <location evidence="3">Bacterial flagellum</location>
    </subcellularLocation>
</comment>
<name>A0A0P1MPW2_9BACT</name>
<keyword evidence="6" id="KW-0966">Cell projection</keyword>
<dbReference type="Gene3D" id="1.20.1330.10">
    <property type="entry name" value="f41 fragment of flagellin, N-terminal domain"/>
    <property type="match status" value="1"/>
</dbReference>
<dbReference type="PANTHER" id="PTHR42792:SF2">
    <property type="entry name" value="FLAGELLIN"/>
    <property type="match status" value="1"/>
</dbReference>